<dbReference type="AlphaFoldDB" id="A0A9D2HV40"/>
<keyword evidence="1" id="KW-0812">Transmembrane</keyword>
<reference evidence="2" key="1">
    <citation type="journal article" date="2021" name="PeerJ">
        <title>Extensive microbial diversity within the chicken gut microbiome revealed by metagenomics and culture.</title>
        <authorList>
            <person name="Gilroy R."/>
            <person name="Ravi A."/>
            <person name="Getino M."/>
            <person name="Pursley I."/>
            <person name="Horton D.L."/>
            <person name="Alikhan N.F."/>
            <person name="Baker D."/>
            <person name="Gharbi K."/>
            <person name="Hall N."/>
            <person name="Watson M."/>
            <person name="Adriaenssens E.M."/>
            <person name="Foster-Nyarko E."/>
            <person name="Jarju S."/>
            <person name="Secka A."/>
            <person name="Antonio M."/>
            <person name="Oren A."/>
            <person name="Chaudhuri R.R."/>
            <person name="La Ragione R."/>
            <person name="Hildebrand F."/>
            <person name="Pallen M.J."/>
        </authorList>
    </citation>
    <scope>NUCLEOTIDE SEQUENCE</scope>
    <source>
        <strain evidence="2">ChiHjej12B11-9795</strain>
    </source>
</reference>
<protein>
    <submittedName>
        <fullName evidence="2">Uncharacterized protein</fullName>
    </submittedName>
</protein>
<feature type="transmembrane region" description="Helical" evidence="1">
    <location>
        <begin position="26"/>
        <end position="48"/>
    </location>
</feature>
<accession>A0A9D2HV40</accession>
<evidence type="ECO:0000313" key="3">
    <source>
        <dbReference type="Proteomes" id="UP000823862"/>
    </source>
</evidence>
<keyword evidence="1" id="KW-0472">Membrane</keyword>
<dbReference type="EMBL" id="DWZI01000001">
    <property type="protein sequence ID" value="HJA84638.1"/>
    <property type="molecule type" value="Genomic_DNA"/>
</dbReference>
<name>A0A9D2HV40_9BACE</name>
<evidence type="ECO:0000313" key="2">
    <source>
        <dbReference type="EMBL" id="HJA84638.1"/>
    </source>
</evidence>
<proteinExistence type="predicted"/>
<dbReference type="SUPFAM" id="SSF82866">
    <property type="entry name" value="Multidrug efflux transporter AcrB transmembrane domain"/>
    <property type="match status" value="1"/>
</dbReference>
<gene>
    <name evidence="2" type="ORF">H9950_00300</name>
</gene>
<comment type="caution">
    <text evidence="2">The sequence shown here is derived from an EMBL/GenBank/DDBJ whole genome shotgun (WGS) entry which is preliminary data.</text>
</comment>
<reference evidence="2" key="2">
    <citation type="submission" date="2021-04" db="EMBL/GenBank/DDBJ databases">
        <authorList>
            <person name="Gilroy R."/>
        </authorList>
    </citation>
    <scope>NUCLEOTIDE SEQUENCE</scope>
    <source>
        <strain evidence="2">ChiHjej12B11-9795</strain>
    </source>
</reference>
<sequence>MKWVSFIRPTTAVRGSDMGAQMQQPLAVAVMGGFVAGLPLLLMVLPALMRGIYR</sequence>
<evidence type="ECO:0000256" key="1">
    <source>
        <dbReference type="SAM" id="Phobius"/>
    </source>
</evidence>
<keyword evidence="1" id="KW-1133">Transmembrane helix</keyword>
<dbReference type="Proteomes" id="UP000823862">
    <property type="component" value="Unassembled WGS sequence"/>
</dbReference>
<organism evidence="2 3">
    <name type="scientific">Candidatus Bacteroides avicola</name>
    <dbReference type="NCBI Taxonomy" id="2838468"/>
    <lineage>
        <taxon>Bacteria</taxon>
        <taxon>Pseudomonadati</taxon>
        <taxon>Bacteroidota</taxon>
        <taxon>Bacteroidia</taxon>
        <taxon>Bacteroidales</taxon>
        <taxon>Bacteroidaceae</taxon>
        <taxon>Bacteroides</taxon>
    </lineage>
</organism>